<dbReference type="Proteomes" id="UP001055172">
    <property type="component" value="Unassembled WGS sequence"/>
</dbReference>
<dbReference type="EMBL" id="BPPX01000035">
    <property type="protein sequence ID" value="GJC88760.1"/>
    <property type="molecule type" value="Genomic_DNA"/>
</dbReference>
<keyword evidence="2" id="KW-1185">Reference proteome</keyword>
<comment type="caution">
    <text evidence="1">The sequence shown here is derived from an EMBL/GenBank/DDBJ whole genome shotgun (WGS) entry which is preliminary data.</text>
</comment>
<proteinExistence type="predicted"/>
<organism evidence="1 2">
    <name type="scientific">Colletotrichum liriopes</name>
    <dbReference type="NCBI Taxonomy" id="708192"/>
    <lineage>
        <taxon>Eukaryota</taxon>
        <taxon>Fungi</taxon>
        <taxon>Dikarya</taxon>
        <taxon>Ascomycota</taxon>
        <taxon>Pezizomycotina</taxon>
        <taxon>Sordariomycetes</taxon>
        <taxon>Hypocreomycetidae</taxon>
        <taxon>Glomerellales</taxon>
        <taxon>Glomerellaceae</taxon>
        <taxon>Colletotrichum</taxon>
        <taxon>Colletotrichum spaethianum species complex</taxon>
    </lineage>
</organism>
<protein>
    <submittedName>
        <fullName evidence="1">Uncharacterized protein</fullName>
    </submittedName>
</protein>
<evidence type="ECO:0000313" key="1">
    <source>
        <dbReference type="EMBL" id="GJC88760.1"/>
    </source>
</evidence>
<dbReference type="AlphaFoldDB" id="A0AA37GWS5"/>
<gene>
    <name evidence="1" type="ORF">ColLi_11598</name>
</gene>
<sequence length="69" mass="7786">MSIWWYKDKSKTQLAELGLEKMMPANNRPPFKLRPGHPSWVLVGQETTKSSVQTGLAALMVCQVTKEVL</sequence>
<reference evidence="1 2" key="1">
    <citation type="submission" date="2021-07" db="EMBL/GenBank/DDBJ databases">
        <title>Genome data of Colletotrichum spaethianum.</title>
        <authorList>
            <person name="Utami Y.D."/>
            <person name="Hiruma K."/>
        </authorList>
    </citation>
    <scope>NUCLEOTIDE SEQUENCE [LARGE SCALE GENOMIC DNA]</scope>
    <source>
        <strain evidence="1 2">MAFF 242679</strain>
    </source>
</reference>
<name>A0AA37GWS5_9PEZI</name>
<accession>A0AA37GWS5</accession>
<evidence type="ECO:0000313" key="2">
    <source>
        <dbReference type="Proteomes" id="UP001055172"/>
    </source>
</evidence>